<feature type="compositionally biased region" description="Basic and acidic residues" evidence="1">
    <location>
        <begin position="618"/>
        <end position="627"/>
    </location>
</feature>
<feature type="compositionally biased region" description="Basic residues" evidence="1">
    <location>
        <begin position="628"/>
        <end position="640"/>
    </location>
</feature>
<feature type="compositionally biased region" description="Polar residues" evidence="1">
    <location>
        <begin position="549"/>
        <end position="566"/>
    </location>
</feature>
<feature type="region of interest" description="Disordered" evidence="1">
    <location>
        <begin position="404"/>
        <end position="508"/>
    </location>
</feature>
<dbReference type="PANTHER" id="PTHR28155">
    <property type="entry name" value="ACR243WP"/>
    <property type="match status" value="1"/>
</dbReference>
<dbReference type="InterPro" id="IPR013240">
    <property type="entry name" value="DNA-dir_RNA_pol1_su_RPA34"/>
</dbReference>
<feature type="compositionally biased region" description="Acidic residues" evidence="1">
    <location>
        <begin position="174"/>
        <end position="187"/>
    </location>
</feature>
<feature type="compositionally biased region" description="Low complexity" evidence="1">
    <location>
        <begin position="97"/>
        <end position="106"/>
    </location>
</feature>
<dbReference type="PANTHER" id="PTHR28155:SF1">
    <property type="entry name" value="DNA-DIRECTED RNA POLYMERASE I SUBUNIT RPA34.5-DOMAIN-CONTAINING PROTEIN"/>
    <property type="match status" value="1"/>
</dbReference>
<gene>
    <name evidence="2" type="ORF">SEUCBS140593_004594</name>
</gene>
<dbReference type="EMBL" id="CAWUHD010000040">
    <property type="protein sequence ID" value="CAK7221510.1"/>
    <property type="molecule type" value="Genomic_DNA"/>
</dbReference>
<name>A0ABP0BR37_9PEZI</name>
<reference evidence="2 3" key="1">
    <citation type="submission" date="2024-01" db="EMBL/GenBank/DDBJ databases">
        <authorList>
            <person name="Allen C."/>
            <person name="Tagirdzhanova G."/>
        </authorList>
    </citation>
    <scope>NUCLEOTIDE SEQUENCE [LARGE SCALE GENOMIC DNA]</scope>
</reference>
<dbReference type="Proteomes" id="UP001642482">
    <property type="component" value="Unassembled WGS sequence"/>
</dbReference>
<comment type="caution">
    <text evidence="2">The sequence shown here is derived from an EMBL/GenBank/DDBJ whole genome shotgun (WGS) entry which is preliminary data.</text>
</comment>
<feature type="compositionally biased region" description="Polar residues" evidence="1">
    <location>
        <begin position="653"/>
        <end position="663"/>
    </location>
</feature>
<organism evidence="2 3">
    <name type="scientific">Sporothrix eucalyptigena</name>
    <dbReference type="NCBI Taxonomy" id="1812306"/>
    <lineage>
        <taxon>Eukaryota</taxon>
        <taxon>Fungi</taxon>
        <taxon>Dikarya</taxon>
        <taxon>Ascomycota</taxon>
        <taxon>Pezizomycotina</taxon>
        <taxon>Sordariomycetes</taxon>
        <taxon>Sordariomycetidae</taxon>
        <taxon>Ophiostomatales</taxon>
        <taxon>Ophiostomataceae</taxon>
        <taxon>Sporothrix</taxon>
    </lineage>
</organism>
<evidence type="ECO:0000313" key="2">
    <source>
        <dbReference type="EMBL" id="CAK7221510.1"/>
    </source>
</evidence>
<feature type="compositionally biased region" description="Basic and acidic residues" evidence="1">
    <location>
        <begin position="141"/>
        <end position="150"/>
    </location>
</feature>
<dbReference type="InterPro" id="IPR053263">
    <property type="entry name" value="Euk_RPA34_RNAP_subunit"/>
</dbReference>
<feature type="compositionally biased region" description="Low complexity" evidence="1">
    <location>
        <begin position="161"/>
        <end position="173"/>
    </location>
</feature>
<feature type="compositionally biased region" description="Basic and acidic residues" evidence="1">
    <location>
        <begin position="480"/>
        <end position="490"/>
    </location>
</feature>
<feature type="compositionally biased region" description="Acidic residues" evidence="1">
    <location>
        <begin position="45"/>
        <end position="65"/>
    </location>
</feature>
<accession>A0ABP0BR37</accession>
<keyword evidence="3" id="KW-1185">Reference proteome</keyword>
<feature type="compositionally biased region" description="Low complexity" evidence="1">
    <location>
        <begin position="189"/>
        <end position="221"/>
    </location>
</feature>
<evidence type="ECO:0000256" key="1">
    <source>
        <dbReference type="SAM" id="MobiDB-lite"/>
    </source>
</evidence>
<feature type="region of interest" description="Disordered" evidence="1">
    <location>
        <begin position="530"/>
        <end position="673"/>
    </location>
</feature>
<proteinExistence type="predicted"/>
<sequence length="673" mass="70775">MVGPRAPLGKLTDHLKGMLGSRPAEGSAPKPSLSDLKNGGKGDVFDDSDVESSDSDSESSDSDSDGDNKSNFLRKIGATTASASPLKPKTNGTVSTAKAAPKVPAKTNGAAAKKENTRSESSPSTNTSSSEADSDSSESEEEKKEEEVKKHAQNTKKPGGAASPSESSSSEDSSTSEEESSESEEEVVAPKAKVAKPKPASKPAAVAASTSTSSSEPTSSDSSRESSVESESKEDEEVPAANVVDSDEEMADQSFAITTRENGDSEVANSASQFATQGFQLRRADESNDASDVARIFHQAKLEGKQLWYFTAPASVPITVVEQMAIPVAKAEQGKAILSHEGEDYGMSFDDSLTSRTIKVLIPNKAGDKYSTLDRTIDKTMHLKRVTRFALDGDGAGAGNTLAVQAPVSAKKPPRKQPEGLRARFLPIGVNDSASSKKRKHSDDASTTKATSKAVDSDDESDGGAVVKAAEPSPKKAKKDKSADKSSSPKKDKKSASVVPLPPIPGLTAAAAPAHKVTPVAPPVLPVSALKASAAPASEKTAKKSKSSDSNILPSSSQISYSQIDTPSKIVVDDKVVKKSKDKKAKKQEAEADDDAMDIDDVEAKTESSPKKHKKEKKDKSEKSEKKKDKKEKKEKKERKAAKSEDDIATPVASLSASASQPKKVTPVPVPRF</sequence>
<protein>
    <recommendedName>
        <fullName evidence="4">DNA-directed RNA polymerase I subunit</fullName>
    </recommendedName>
</protein>
<evidence type="ECO:0008006" key="4">
    <source>
        <dbReference type="Google" id="ProtNLM"/>
    </source>
</evidence>
<feature type="region of interest" description="Disordered" evidence="1">
    <location>
        <begin position="1"/>
        <end position="249"/>
    </location>
</feature>
<feature type="compositionally biased region" description="Low complexity" evidence="1">
    <location>
        <begin position="119"/>
        <end position="131"/>
    </location>
</feature>
<evidence type="ECO:0000313" key="3">
    <source>
        <dbReference type="Proteomes" id="UP001642482"/>
    </source>
</evidence>
<feature type="compositionally biased region" description="Basic and acidic residues" evidence="1">
    <location>
        <begin position="222"/>
        <end position="231"/>
    </location>
</feature>
<dbReference type="Pfam" id="PF08208">
    <property type="entry name" value="RNA_polI_A34"/>
    <property type="match status" value="1"/>
</dbReference>
<feature type="compositionally biased region" description="Acidic residues" evidence="1">
    <location>
        <begin position="591"/>
        <end position="601"/>
    </location>
</feature>